<dbReference type="EMBL" id="HG994365">
    <property type="protein sequence ID" value="CAF2075184.1"/>
    <property type="molecule type" value="Genomic_DNA"/>
</dbReference>
<reference evidence="2 3" key="1">
    <citation type="journal article" date="2014" name="Science">
        <title>Plant genetics. Early allopolyploid evolution in the post-Neolithic Brassica napus oilseed genome.</title>
        <authorList>
            <person name="Chalhoub B."/>
            <person name="Denoeud F."/>
            <person name="Liu S."/>
            <person name="Parkin I.A."/>
            <person name="Tang H."/>
            <person name="Wang X."/>
            <person name="Chiquet J."/>
            <person name="Belcram H."/>
            <person name="Tong C."/>
            <person name="Samans B."/>
            <person name="Correa M."/>
            <person name="Da Silva C."/>
            <person name="Just J."/>
            <person name="Falentin C."/>
            <person name="Koh C.S."/>
            <person name="Le Clainche I."/>
            <person name="Bernard M."/>
            <person name="Bento P."/>
            <person name="Noel B."/>
            <person name="Labadie K."/>
            <person name="Alberti A."/>
            <person name="Charles M."/>
            <person name="Arnaud D."/>
            <person name="Guo H."/>
            <person name="Daviaud C."/>
            <person name="Alamery S."/>
            <person name="Jabbari K."/>
            <person name="Zhao M."/>
            <person name="Edger P.P."/>
            <person name="Chelaifa H."/>
            <person name="Tack D."/>
            <person name="Lassalle G."/>
            <person name="Mestiri I."/>
            <person name="Schnel N."/>
            <person name="Le Paslier M.C."/>
            <person name="Fan G."/>
            <person name="Renault V."/>
            <person name="Bayer P.E."/>
            <person name="Golicz A.A."/>
            <person name="Manoli S."/>
            <person name="Lee T.H."/>
            <person name="Thi V.H."/>
            <person name="Chalabi S."/>
            <person name="Hu Q."/>
            <person name="Fan C."/>
            <person name="Tollenaere R."/>
            <person name="Lu Y."/>
            <person name="Battail C."/>
            <person name="Shen J."/>
            <person name="Sidebottom C.H."/>
            <person name="Wang X."/>
            <person name="Canaguier A."/>
            <person name="Chauveau A."/>
            <person name="Berard A."/>
            <person name="Deniot G."/>
            <person name="Guan M."/>
            <person name="Liu Z."/>
            <person name="Sun F."/>
            <person name="Lim Y.P."/>
            <person name="Lyons E."/>
            <person name="Town C.D."/>
            <person name="Bancroft I."/>
            <person name="Wang X."/>
            <person name="Meng J."/>
            <person name="Ma J."/>
            <person name="Pires J.C."/>
            <person name="King G.J."/>
            <person name="Brunel D."/>
            <person name="Delourme R."/>
            <person name="Renard M."/>
            <person name="Aury J.M."/>
            <person name="Adams K.L."/>
            <person name="Batley J."/>
            <person name="Snowdon R.J."/>
            <person name="Tost J."/>
            <person name="Edwards D."/>
            <person name="Zhou Y."/>
            <person name="Hua W."/>
            <person name="Sharpe A.G."/>
            <person name="Paterson A.H."/>
            <person name="Guan C."/>
            <person name="Wincker P."/>
        </authorList>
    </citation>
    <scope>NUCLEOTIDE SEQUENCE [LARGE SCALE GENOMIC DNA]</scope>
    <source>
        <strain evidence="3">cv. Darmor-bzh</strain>
    </source>
</reference>
<dbReference type="PaxDb" id="3708-A0A078J5P9"/>
<dbReference type="Gramene" id="CDY58131">
    <property type="protein sequence ID" value="CDY58131"/>
    <property type="gene ID" value="GSBRNA2T00023151001"/>
</dbReference>
<dbReference type="Proteomes" id="UP001295469">
    <property type="component" value="Chromosome C01"/>
</dbReference>
<dbReference type="EMBL" id="LK033638">
    <property type="protein sequence ID" value="CDY58131.1"/>
    <property type="molecule type" value="Genomic_DNA"/>
</dbReference>
<evidence type="ECO:0000313" key="2">
    <source>
        <dbReference type="EMBL" id="CDY58131.1"/>
    </source>
</evidence>
<dbReference type="PANTHER" id="PTHR33784">
    <property type="entry name" value="OS05G0482100 PROTEIN"/>
    <property type="match status" value="1"/>
</dbReference>
<dbReference type="AlphaFoldDB" id="A0A078J5P9"/>
<protein>
    <submittedName>
        <fullName evidence="1">(rape) hypothetical protein</fullName>
    </submittedName>
    <submittedName>
        <fullName evidence="2">BnaC01g43010D protein</fullName>
    </submittedName>
</protein>
<sequence>MNYFPILELPEEIQALVVERVAGNSFTDLYGLRASSKTMKALAERSRINHFYDVLSIPRRLNMPPELFKNCYA</sequence>
<dbReference type="Proteomes" id="UP000028999">
    <property type="component" value="Unassembled WGS sequence"/>
</dbReference>
<dbReference type="InterPro" id="IPR040338">
    <property type="entry name" value="At1g67623-like"/>
</dbReference>
<organism evidence="2 3">
    <name type="scientific">Brassica napus</name>
    <name type="common">Rape</name>
    <dbReference type="NCBI Taxonomy" id="3708"/>
    <lineage>
        <taxon>Eukaryota</taxon>
        <taxon>Viridiplantae</taxon>
        <taxon>Streptophyta</taxon>
        <taxon>Embryophyta</taxon>
        <taxon>Tracheophyta</taxon>
        <taxon>Spermatophyta</taxon>
        <taxon>Magnoliopsida</taxon>
        <taxon>eudicotyledons</taxon>
        <taxon>Gunneridae</taxon>
        <taxon>Pentapetalae</taxon>
        <taxon>rosids</taxon>
        <taxon>malvids</taxon>
        <taxon>Brassicales</taxon>
        <taxon>Brassicaceae</taxon>
        <taxon>Brassiceae</taxon>
        <taxon>Brassica</taxon>
    </lineage>
</organism>
<keyword evidence="3" id="KW-1185">Reference proteome</keyword>
<evidence type="ECO:0000313" key="3">
    <source>
        <dbReference type="Proteomes" id="UP000028999"/>
    </source>
</evidence>
<dbReference type="PANTHER" id="PTHR33784:SF30">
    <property type="entry name" value="F-BOX DOMAIN-CONTAINING PROTEIN"/>
    <property type="match status" value="1"/>
</dbReference>
<reference evidence="2" key="2">
    <citation type="submission" date="2014-06" db="EMBL/GenBank/DDBJ databases">
        <authorList>
            <person name="Genoscope - CEA"/>
        </authorList>
    </citation>
    <scope>NUCLEOTIDE SEQUENCE</scope>
</reference>
<proteinExistence type="predicted"/>
<evidence type="ECO:0000313" key="1">
    <source>
        <dbReference type="EMBL" id="CAF2075184.1"/>
    </source>
</evidence>
<name>A0A078J5P9_BRANA</name>
<accession>A0A078J5P9</accession>
<gene>
    <name evidence="2" type="primary">BnaC01g43010D</name>
    <name evidence="1" type="ORF">DARMORV10_C01P35230.1</name>
    <name evidence="2" type="ORF">GSBRNA2T00023151001</name>
</gene>
<reference evidence="1" key="3">
    <citation type="submission" date="2021-01" db="EMBL/GenBank/DDBJ databases">
        <authorList>
            <consortium name="Genoscope - CEA"/>
            <person name="William W."/>
        </authorList>
    </citation>
    <scope>NUCLEOTIDE SEQUENCE</scope>
</reference>